<dbReference type="AlphaFoldDB" id="A0A9X1B6H7"/>
<dbReference type="Proteomes" id="UP001138768">
    <property type="component" value="Unassembled WGS sequence"/>
</dbReference>
<proteinExistence type="predicted"/>
<accession>A0A9X1B6H7</accession>
<organism evidence="1 2">
    <name type="scientific">Lamprobacter modestohalophilus</name>
    <dbReference type="NCBI Taxonomy" id="1064514"/>
    <lineage>
        <taxon>Bacteria</taxon>
        <taxon>Pseudomonadati</taxon>
        <taxon>Pseudomonadota</taxon>
        <taxon>Gammaproteobacteria</taxon>
        <taxon>Chromatiales</taxon>
        <taxon>Chromatiaceae</taxon>
        <taxon>Lamprobacter</taxon>
    </lineage>
</organism>
<comment type="caution">
    <text evidence="1">The sequence shown here is derived from an EMBL/GenBank/DDBJ whole genome shotgun (WGS) entry which is preliminary data.</text>
</comment>
<keyword evidence="2" id="KW-1185">Reference proteome</keyword>
<gene>
    <name evidence="1" type="ORF">CKO42_21200</name>
</gene>
<sequence length="205" mass="23732">MAVDYTNRAGQIYHLFEGKTPTGKPRYFFSSRENGKGVRVEKMPEGYEVYEHPENAQVFLRKKRPRLITDIEEQFVKKQVASLQRSRRYLIDCKDEKITIYESTIDPGYFESSFAGLLSQLPHFSGQKTGDAIAAAGRFVDKNYSAVLRFSLQDKVTRTFYAERFCFRGSIDDWRYLAGPDQFASIVTKYVPLLGTDDFYEAPYF</sequence>
<evidence type="ECO:0000313" key="2">
    <source>
        <dbReference type="Proteomes" id="UP001138768"/>
    </source>
</evidence>
<reference evidence="1 2" key="1">
    <citation type="journal article" date="2020" name="Microorganisms">
        <title>Osmotic Adaptation and Compatible Solute Biosynthesis of Phototrophic Bacteria as Revealed from Genome Analyses.</title>
        <authorList>
            <person name="Imhoff J.F."/>
            <person name="Rahn T."/>
            <person name="Kunzel S."/>
            <person name="Keller A."/>
            <person name="Neulinger S.C."/>
        </authorList>
    </citation>
    <scope>NUCLEOTIDE SEQUENCE [LARGE SCALE GENOMIC DNA]</scope>
    <source>
        <strain evidence="1 2">DSM 25653</strain>
    </source>
</reference>
<dbReference type="EMBL" id="NRRY01000052">
    <property type="protein sequence ID" value="MBK1620896.1"/>
    <property type="molecule type" value="Genomic_DNA"/>
</dbReference>
<protein>
    <submittedName>
        <fullName evidence="1">Uncharacterized protein</fullName>
    </submittedName>
</protein>
<dbReference type="RefSeq" id="WP_200248510.1">
    <property type="nucleotide sequence ID" value="NZ_NRRY01000052.1"/>
</dbReference>
<evidence type="ECO:0000313" key="1">
    <source>
        <dbReference type="EMBL" id="MBK1620896.1"/>
    </source>
</evidence>
<name>A0A9X1B6H7_9GAMM</name>